<dbReference type="Pfam" id="PF01535">
    <property type="entry name" value="PPR"/>
    <property type="match status" value="1"/>
</dbReference>
<dbReference type="GeneID" id="25265847"/>
<name>A0A066WQF9_TILAU</name>
<evidence type="ECO:0000256" key="2">
    <source>
        <dbReference type="ARBA" id="ARBA00022737"/>
    </source>
</evidence>
<dbReference type="OrthoDB" id="2018246at2759"/>
<comment type="function">
    <text evidence="3">Regulates mitochondrial small subunit maturation by controlling 15S rRNA 5'-end processing. Localizes to the 5' precursor of the 15S rRNA in a position that is subsequently occupied by mS47 in the mature yeast mtSSU. Uses structure and sequence-specific RNA recognition, binding to a single-stranded region of the precursor and specifically recognizing bases -6 to -1. The exchange of Ccm1 for mS47 is coupled to the irreversible removal of precursor rRNA that is accompanied by conformational changes of the mitoribosomal proteins uS5m and mS26. These conformational changes signal completion of 5'-end rRNA processing through protection of the mature 5'-end of the 15S rRNA and stabilization of mS47. The removal of the 5' precursor together with the dissociation of Ccm1 may be catalyzed by the 5'-3' exoribonuclease Pet127. Involved in the specific removal of group I introns in mitochondrial encoded transcripts.</text>
</comment>
<dbReference type="HOGENOM" id="CLU_344232_0_0_1"/>
<evidence type="ECO:0000256" key="5">
    <source>
        <dbReference type="PROSITE-ProRule" id="PRU00708"/>
    </source>
</evidence>
<organism evidence="7 8">
    <name type="scientific">Tilletiaria anomala (strain ATCC 24038 / CBS 436.72 / UBC 951)</name>
    <dbReference type="NCBI Taxonomy" id="1037660"/>
    <lineage>
        <taxon>Eukaryota</taxon>
        <taxon>Fungi</taxon>
        <taxon>Dikarya</taxon>
        <taxon>Basidiomycota</taxon>
        <taxon>Ustilaginomycotina</taxon>
        <taxon>Exobasidiomycetes</taxon>
        <taxon>Georgefischeriales</taxon>
        <taxon>Tilletiariaceae</taxon>
        <taxon>Tilletiaria</taxon>
    </lineage>
</organism>
<protein>
    <recommendedName>
        <fullName evidence="9">Pentacotripeptide-repeat region of PRORP domain-containing protein</fullName>
    </recommendedName>
</protein>
<dbReference type="EMBL" id="JMSN01000006">
    <property type="protein sequence ID" value="KDN52835.1"/>
    <property type="molecule type" value="Genomic_DNA"/>
</dbReference>
<evidence type="ECO:0000313" key="8">
    <source>
        <dbReference type="Proteomes" id="UP000027361"/>
    </source>
</evidence>
<reference evidence="7 8" key="1">
    <citation type="submission" date="2014-05" db="EMBL/GenBank/DDBJ databases">
        <title>Draft genome sequence of a rare smut relative, Tilletiaria anomala UBC 951.</title>
        <authorList>
            <consortium name="DOE Joint Genome Institute"/>
            <person name="Toome M."/>
            <person name="Kuo A."/>
            <person name="Henrissat B."/>
            <person name="Lipzen A."/>
            <person name="Tritt A."/>
            <person name="Yoshinaga Y."/>
            <person name="Zane M."/>
            <person name="Barry K."/>
            <person name="Grigoriev I.V."/>
            <person name="Spatafora J.W."/>
            <person name="Aimea M.C."/>
        </authorList>
    </citation>
    <scope>NUCLEOTIDE SEQUENCE [LARGE SCALE GENOMIC DNA]</scope>
    <source>
        <strain evidence="7 8">UBC 951</strain>
    </source>
</reference>
<dbReference type="Gene3D" id="1.25.40.10">
    <property type="entry name" value="Tetratricopeptide repeat domain"/>
    <property type="match status" value="2"/>
</dbReference>
<dbReference type="InterPro" id="IPR011990">
    <property type="entry name" value="TPR-like_helical_dom_sf"/>
</dbReference>
<dbReference type="Proteomes" id="UP000027361">
    <property type="component" value="Unassembled WGS sequence"/>
</dbReference>
<evidence type="ECO:0000313" key="7">
    <source>
        <dbReference type="EMBL" id="KDN52835.1"/>
    </source>
</evidence>
<accession>A0A066WQF9</accession>
<evidence type="ECO:0000256" key="6">
    <source>
        <dbReference type="SAM" id="MobiDB-lite"/>
    </source>
</evidence>
<dbReference type="RefSeq" id="XP_013245674.1">
    <property type="nucleotide sequence ID" value="XM_013390220.1"/>
</dbReference>
<evidence type="ECO:0008006" key="9">
    <source>
        <dbReference type="Google" id="ProtNLM"/>
    </source>
</evidence>
<gene>
    <name evidence="7" type="ORF">K437DRAFT_266284</name>
</gene>
<evidence type="ECO:0000256" key="4">
    <source>
        <dbReference type="ARBA" id="ARBA00044511"/>
    </source>
</evidence>
<dbReference type="PANTHER" id="PTHR47447">
    <property type="entry name" value="OS03G0856100 PROTEIN"/>
    <property type="match status" value="1"/>
</dbReference>
<dbReference type="AlphaFoldDB" id="A0A066WQF9"/>
<keyword evidence="8" id="KW-1185">Reference proteome</keyword>
<dbReference type="InParanoid" id="A0A066WQF9"/>
<comment type="similarity">
    <text evidence="1">Belongs to the CCM1 family.</text>
</comment>
<proteinExistence type="inferred from homology"/>
<feature type="region of interest" description="Disordered" evidence="6">
    <location>
        <begin position="1"/>
        <end position="25"/>
    </location>
</feature>
<dbReference type="PANTHER" id="PTHR47447:SF17">
    <property type="entry name" value="OS12G0638900 PROTEIN"/>
    <property type="match status" value="1"/>
</dbReference>
<feature type="repeat" description="PPR" evidence="5">
    <location>
        <begin position="419"/>
        <end position="449"/>
    </location>
</feature>
<sequence>MSQLRRELQELEQEAEKDMKLESQDPELEARMLSEEIIDEFFQALQAPEEPKVDDLRTHSNLQLSRARAAVGHAPALFSPVFRKDVSNKNHSALQAQRLETLLARLNDAEPRHQQFELGLPRPLPLQSLRSDNEQPGQQPKADNLEETPQMQSSEHILANANVEALSEAISEDSLLKGDITVPELASMATAAVLQGRFEVFTKALNYADRFDSIKSSGTAQIQVVETAVKSLSHYGHADALMRVLEEVNHRDLSMTSEMRHSFVSLFIRQGDLPKAASTLRAFEPDVPAPIKTYSALIRRLLRAQEPWSHEEAWSLFYHMRLVAHPVPDSQLYTVMINACSAGRLPKNAATRRGQSEGERALDLFRELTVAYQIRPSVEAFNATILACAKSPYLYNEAIQLFRQMLKLQGSGSDHYIPDQDAFNALLAGCARKGDLGRAKWILSEMLRLARAFAEDVQKQDANYHLVQVLARLPDERTLALLFSTYAAYKPPLTQAKIRQSDHPMSKPHNVEIEHSATSGSLSQVVLSRVHAETSREDLSAFDASTQAPSSTSALPQTSRDVVSEVSRLFESVLKAIERLRSEQTTTFDVWMKVRPSVALVNAYLKVLARHLPRSQRLVTVNAAITGTGDDNESFFIRLGLSPNSSTLELVLKLCCAEPDRTLADKVANDLWAKHSNWIMSNAEGWKAWCTYINGLAKSHHLQAAVSELKRLISAHPPINKLYLQTRRPSNAQCQALLYDIETSAYPALTFHHVDVLHHRLVDANDQKGLAVVAWALHAYGNQAKFLESVMLQDCDHARSLKSGCLPGSLASASVQDTACIT</sequence>
<keyword evidence="2" id="KW-0677">Repeat</keyword>
<dbReference type="InterPro" id="IPR002885">
    <property type="entry name" value="PPR_rpt"/>
</dbReference>
<feature type="region of interest" description="Disordered" evidence="6">
    <location>
        <begin position="118"/>
        <end position="153"/>
    </location>
</feature>
<comment type="caution">
    <text evidence="7">The sequence shown here is derived from an EMBL/GenBank/DDBJ whole genome shotgun (WGS) entry which is preliminary data.</text>
</comment>
<dbReference type="STRING" id="1037660.A0A066WQF9"/>
<evidence type="ECO:0000256" key="1">
    <source>
        <dbReference type="ARBA" id="ARBA00006192"/>
    </source>
</evidence>
<evidence type="ECO:0000256" key="3">
    <source>
        <dbReference type="ARBA" id="ARBA00044493"/>
    </source>
</evidence>
<feature type="compositionally biased region" description="Low complexity" evidence="6">
    <location>
        <begin position="118"/>
        <end position="130"/>
    </location>
</feature>
<comment type="subunit">
    <text evidence="4">Binds to mitochondrial small subunit 15S rRNA.</text>
</comment>
<dbReference type="PROSITE" id="PS51375">
    <property type="entry name" value="PPR"/>
    <property type="match status" value="1"/>
</dbReference>